<dbReference type="Pfam" id="PF00535">
    <property type="entry name" value="Glycos_transf_2"/>
    <property type="match status" value="1"/>
</dbReference>
<keyword evidence="2" id="KW-0328">Glycosyltransferase</keyword>
<protein>
    <recommendedName>
        <fullName evidence="5">Glycosyltransferase 2-like domain-containing protein</fullName>
    </recommendedName>
</protein>
<dbReference type="SUPFAM" id="SSF53448">
    <property type="entry name" value="Nucleotide-diphospho-sugar transferases"/>
    <property type="match status" value="1"/>
</dbReference>
<evidence type="ECO:0000313" key="7">
    <source>
        <dbReference type="Proteomes" id="UP000624709"/>
    </source>
</evidence>
<feature type="domain" description="Glycosyltransferase 2-like" evidence="5">
    <location>
        <begin position="179"/>
        <end position="291"/>
    </location>
</feature>
<proteinExistence type="inferred from homology"/>
<dbReference type="EMBL" id="BOMS01000025">
    <property type="protein sequence ID" value="GIE65875.1"/>
    <property type="molecule type" value="Genomic_DNA"/>
</dbReference>
<name>A0ABQ4B6I5_9ACTN</name>
<evidence type="ECO:0000313" key="6">
    <source>
        <dbReference type="EMBL" id="GIE65875.1"/>
    </source>
</evidence>
<reference evidence="6 7" key="1">
    <citation type="submission" date="2021-01" db="EMBL/GenBank/DDBJ databases">
        <title>Whole genome shotgun sequence of Actinoplanes palleronii NBRC 14916.</title>
        <authorList>
            <person name="Komaki H."/>
            <person name="Tamura T."/>
        </authorList>
    </citation>
    <scope>NUCLEOTIDE SEQUENCE [LARGE SCALE GENOMIC DNA]</scope>
    <source>
        <strain evidence="6 7">NBRC 14916</strain>
    </source>
</reference>
<keyword evidence="7" id="KW-1185">Reference proteome</keyword>
<evidence type="ECO:0000256" key="1">
    <source>
        <dbReference type="ARBA" id="ARBA00006739"/>
    </source>
</evidence>
<dbReference type="InterPro" id="IPR001173">
    <property type="entry name" value="Glyco_trans_2-like"/>
</dbReference>
<comment type="caution">
    <text evidence="6">The sequence shown here is derived from an EMBL/GenBank/DDBJ whole genome shotgun (WGS) entry which is preliminary data.</text>
</comment>
<dbReference type="InterPro" id="IPR029044">
    <property type="entry name" value="Nucleotide-diphossugar_trans"/>
</dbReference>
<dbReference type="Gene3D" id="3.90.550.10">
    <property type="entry name" value="Spore Coat Polysaccharide Biosynthesis Protein SpsA, Chain A"/>
    <property type="match status" value="1"/>
</dbReference>
<dbReference type="PANTHER" id="PTHR43685">
    <property type="entry name" value="GLYCOSYLTRANSFERASE"/>
    <property type="match status" value="1"/>
</dbReference>
<gene>
    <name evidence="6" type="ORF">Apa02nite_019830</name>
</gene>
<evidence type="ECO:0000259" key="5">
    <source>
        <dbReference type="Pfam" id="PF00535"/>
    </source>
</evidence>
<organism evidence="6 7">
    <name type="scientific">Actinoplanes palleronii</name>
    <dbReference type="NCBI Taxonomy" id="113570"/>
    <lineage>
        <taxon>Bacteria</taxon>
        <taxon>Bacillati</taxon>
        <taxon>Actinomycetota</taxon>
        <taxon>Actinomycetes</taxon>
        <taxon>Micromonosporales</taxon>
        <taxon>Micromonosporaceae</taxon>
        <taxon>Actinoplanes</taxon>
    </lineage>
</organism>
<comment type="similarity">
    <text evidence="1">Belongs to the glycosyltransferase 2 family.</text>
</comment>
<dbReference type="InterPro" id="IPR050834">
    <property type="entry name" value="Glycosyltransf_2"/>
</dbReference>
<evidence type="ECO:0000256" key="3">
    <source>
        <dbReference type="ARBA" id="ARBA00022679"/>
    </source>
</evidence>
<evidence type="ECO:0000256" key="2">
    <source>
        <dbReference type="ARBA" id="ARBA00022676"/>
    </source>
</evidence>
<dbReference type="Proteomes" id="UP000624709">
    <property type="component" value="Unassembled WGS sequence"/>
</dbReference>
<accession>A0ABQ4B6I5</accession>
<evidence type="ECO:0000256" key="4">
    <source>
        <dbReference type="SAM" id="MobiDB-lite"/>
    </source>
</evidence>
<feature type="region of interest" description="Disordered" evidence="4">
    <location>
        <begin position="408"/>
        <end position="427"/>
    </location>
</feature>
<dbReference type="CDD" id="cd00761">
    <property type="entry name" value="Glyco_tranf_GTA_type"/>
    <property type="match status" value="1"/>
</dbReference>
<sequence length="756" mass="82625">MIGDEKPATLVAAMVRNRAVSLREELASAGLSGRGGLAELLAAARGGLRGRDVTVRPDLLATLARIMALQDVLPTDRADALALFELIGARGIAVHAQLALLEGRPVRLAGLDRQVRHEIGTDLANPFRNPGRPVGPWLRRFGAGLPGPSLRLDHRDHLAPFDRLYTREPAPIERPERITVVITAYRPDEGLITAVRSITRQSWRNLEVLVVDDASPPQFDVVLRRAVALDPRVRLLRQSVNAGTYVARNTGLDAATGEFVTFQDSDDWSHPRRLELQVTPLLIDPALVASTSDGRRVTEDLTLTRLGRRGGKLNPSALLVRRAAVLDRAGYLDVVRKGGDSEYIARITAAFGERAVRHLPVHLALIRLSAGSLSRSEIRPYWIHPARAAYLSGYTTWHRRIAAGEASAFRPRDGSDRPFPAPPHLSRSASTEVPPLWYDVTVAADWRVLAETQRSALAEIEALAARGLRVAILHLEDWRRPVRTRLPVHPAVQHLVNTGRIGQVVLTDRVHCGLLLVRQPEVMRHPPAGEVGLSPRTLMFLIDEVPGGALGACTAAAERMFRVPALWCPQGPAVRAALHGVPDLVVTDFDLPTVATDGPDTLRRPTLPRVPVVGAEVTDSRELAVFDGLTGVDVRIRLADGAPLPRQSARRLIYRAAEVDPPEFFGQLDFALSFPAPTGRSVLDAAAMGCVVITGEPGPIGVHCRPDQVGALLRRFQADPELVAEQRRRNRSALRAAYHPEPFTDRIRVTLGSLPR</sequence>
<dbReference type="PANTHER" id="PTHR43685:SF5">
    <property type="entry name" value="GLYCOSYLTRANSFERASE EPSE-RELATED"/>
    <property type="match status" value="1"/>
</dbReference>
<keyword evidence="3" id="KW-0808">Transferase</keyword>
<dbReference type="RefSeq" id="WP_203824756.1">
    <property type="nucleotide sequence ID" value="NZ_BAAATY010000002.1"/>
</dbReference>